<proteinExistence type="predicted"/>
<comment type="caution">
    <text evidence="2">The sequence shown here is derived from an EMBL/GenBank/DDBJ whole genome shotgun (WGS) entry which is preliminary data.</text>
</comment>
<keyword evidence="1" id="KW-0472">Membrane</keyword>
<dbReference type="RefSeq" id="WP_220164791.1">
    <property type="nucleotide sequence ID" value="NZ_JAIBOA010000004.1"/>
</dbReference>
<evidence type="ECO:0000256" key="1">
    <source>
        <dbReference type="SAM" id="Phobius"/>
    </source>
</evidence>
<sequence length="209" mass="22359">MSGAAEIDAAEIGGLRQEITSRIGLMNAIVALELAALGTGLSVLRESTHVLAGLAIISSFLWLLWMDQSLSTFKIAAYLAIELGPRLEEGAGRPTLRWELFLRQVEAGGTASVGALYRHAPPPGACGISRTIRADWYVTLLFGGTSPVMVLLYVLDSLRHHTATAALTVFCAAAALIWLVAISRFRDFVQNSKAIDAAIRNAAPARSTR</sequence>
<feature type="transmembrane region" description="Helical" evidence="1">
    <location>
        <begin position="25"/>
        <end position="44"/>
    </location>
</feature>
<reference evidence="2 3" key="1">
    <citation type="submission" date="2021-07" db="EMBL/GenBank/DDBJ databases">
        <title>Actinomadura sp. PM05-2 isolated from lichen.</title>
        <authorList>
            <person name="Somphong A."/>
            <person name="Phongsopitanun W."/>
            <person name="Tanasupawat S."/>
            <person name="Peongsungnone V."/>
        </authorList>
    </citation>
    <scope>NUCLEOTIDE SEQUENCE [LARGE SCALE GENOMIC DNA]</scope>
    <source>
        <strain evidence="2 3">PM05-2</strain>
    </source>
</reference>
<dbReference type="Proteomes" id="UP000774570">
    <property type="component" value="Unassembled WGS sequence"/>
</dbReference>
<dbReference type="EMBL" id="JAIBOA010000004">
    <property type="protein sequence ID" value="MBW8482330.1"/>
    <property type="molecule type" value="Genomic_DNA"/>
</dbReference>
<evidence type="ECO:0000313" key="3">
    <source>
        <dbReference type="Proteomes" id="UP000774570"/>
    </source>
</evidence>
<protein>
    <submittedName>
        <fullName evidence="2">Uncharacterized protein</fullName>
    </submittedName>
</protein>
<evidence type="ECO:0000313" key="2">
    <source>
        <dbReference type="EMBL" id="MBW8482330.1"/>
    </source>
</evidence>
<feature type="transmembrane region" description="Helical" evidence="1">
    <location>
        <begin position="161"/>
        <end position="182"/>
    </location>
</feature>
<gene>
    <name evidence="2" type="ORF">K1Y72_08155</name>
</gene>
<name>A0ABS7FPK1_9ACTN</name>
<feature type="transmembrane region" description="Helical" evidence="1">
    <location>
        <begin position="50"/>
        <end position="66"/>
    </location>
</feature>
<keyword evidence="3" id="KW-1185">Reference proteome</keyword>
<accession>A0ABS7FPK1</accession>
<keyword evidence="1" id="KW-1133">Transmembrane helix</keyword>
<feature type="transmembrane region" description="Helical" evidence="1">
    <location>
        <begin position="136"/>
        <end position="155"/>
    </location>
</feature>
<organism evidence="2 3">
    <name type="scientific">Actinomadura parmotrematis</name>
    <dbReference type="NCBI Taxonomy" id="2864039"/>
    <lineage>
        <taxon>Bacteria</taxon>
        <taxon>Bacillati</taxon>
        <taxon>Actinomycetota</taxon>
        <taxon>Actinomycetes</taxon>
        <taxon>Streptosporangiales</taxon>
        <taxon>Thermomonosporaceae</taxon>
        <taxon>Actinomadura</taxon>
    </lineage>
</organism>
<keyword evidence="1" id="KW-0812">Transmembrane</keyword>